<dbReference type="PROSITE" id="PS50004">
    <property type="entry name" value="C2"/>
    <property type="match status" value="1"/>
</dbReference>
<keyword evidence="3" id="KW-1185">Reference proteome</keyword>
<evidence type="ECO:0000259" key="1">
    <source>
        <dbReference type="PROSITE" id="PS50004"/>
    </source>
</evidence>
<comment type="caution">
    <text evidence="2">The sequence shown here is derived from an EMBL/GenBank/DDBJ whole genome shotgun (WGS) entry which is preliminary data.</text>
</comment>
<evidence type="ECO:0000313" key="3">
    <source>
        <dbReference type="Proteomes" id="UP001201812"/>
    </source>
</evidence>
<accession>A0AAD4MMS0</accession>
<evidence type="ECO:0000313" key="2">
    <source>
        <dbReference type="EMBL" id="KAI1695263.1"/>
    </source>
</evidence>
<name>A0AAD4MMS0_9BILA</name>
<dbReference type="SUPFAM" id="SSF53474">
    <property type="entry name" value="alpha/beta-Hydrolases"/>
    <property type="match status" value="1"/>
</dbReference>
<feature type="domain" description="C2" evidence="1">
    <location>
        <begin position="370"/>
        <end position="493"/>
    </location>
</feature>
<dbReference type="Pfam" id="PF01674">
    <property type="entry name" value="Lipase_2"/>
    <property type="match status" value="1"/>
</dbReference>
<sequence>MVPLANMTHLISFGGREDPRERYGDRRPVVLFHGQGSYAGQLYLIREELLKAGYKPFEIFGTTIGEAAGDLRTILTGTVIRSTGSFYGKPDQELPRGPMICLYMRQLRKFFEYVWEYTRSLWNGDKTNYKIDVVGDSMGVLTSRKVILGGKCVDDPSIDLGPPLTDKVHTYIGIAGPNNGSHLCTGKGKRDTRAKIANLLPGCNLVTGFRPDSAFMKDINLIETVRRTSTPPVKHGYEGQLRFSFVSFDHDETVGYNTLGGMGFGNCHTIQDNEKAFNNHEYIPHKNARVIAQMLANADLVNDTCSNSSKLKNDTSQLPDNLKKAPLSTTLGFPEYTDVKDVISALYRAHSRFPDNNVVNNVSAALNKNGLGDVCVSLKYCRTAQALTVIIVEAKILKETDFRGLADPYIKLYLYEGKTVLSEKKTSVKRKTLDPHYFESFEFRITPAKMERVHLMFSVLHYGPKDEIVGNVVLASEKLKIGSIPLTGQEQWSEMMRTGRTLPVHCYSLVGRK</sequence>
<dbReference type="PANTHER" id="PTHR32015">
    <property type="entry name" value="FASTING INDUCED LIPASE"/>
    <property type="match status" value="1"/>
</dbReference>
<organism evidence="2 3">
    <name type="scientific">Ditylenchus destructor</name>
    <dbReference type="NCBI Taxonomy" id="166010"/>
    <lineage>
        <taxon>Eukaryota</taxon>
        <taxon>Metazoa</taxon>
        <taxon>Ecdysozoa</taxon>
        <taxon>Nematoda</taxon>
        <taxon>Chromadorea</taxon>
        <taxon>Rhabditida</taxon>
        <taxon>Tylenchina</taxon>
        <taxon>Tylenchomorpha</taxon>
        <taxon>Sphaerularioidea</taxon>
        <taxon>Anguinidae</taxon>
        <taxon>Anguininae</taxon>
        <taxon>Ditylenchus</taxon>
    </lineage>
</organism>
<dbReference type="Gene3D" id="2.60.40.150">
    <property type="entry name" value="C2 domain"/>
    <property type="match status" value="1"/>
</dbReference>
<dbReference type="InterPro" id="IPR002918">
    <property type="entry name" value="Lipase_EstA/Esterase_EstB"/>
</dbReference>
<dbReference type="GO" id="GO:0016042">
    <property type="term" value="P:lipid catabolic process"/>
    <property type="evidence" value="ECO:0007669"/>
    <property type="project" value="InterPro"/>
</dbReference>
<dbReference type="GO" id="GO:0016298">
    <property type="term" value="F:lipase activity"/>
    <property type="evidence" value="ECO:0007669"/>
    <property type="project" value="TreeGrafter"/>
</dbReference>
<reference evidence="2" key="1">
    <citation type="submission" date="2022-01" db="EMBL/GenBank/DDBJ databases">
        <title>Genome Sequence Resource for Two Populations of Ditylenchus destructor, the Migratory Endoparasitic Phytonematode.</title>
        <authorList>
            <person name="Zhang H."/>
            <person name="Lin R."/>
            <person name="Xie B."/>
        </authorList>
    </citation>
    <scope>NUCLEOTIDE SEQUENCE</scope>
    <source>
        <strain evidence="2">BazhouSP</strain>
    </source>
</reference>
<dbReference type="Proteomes" id="UP001201812">
    <property type="component" value="Unassembled WGS sequence"/>
</dbReference>
<dbReference type="Pfam" id="PF00168">
    <property type="entry name" value="C2"/>
    <property type="match status" value="1"/>
</dbReference>
<dbReference type="SUPFAM" id="SSF49562">
    <property type="entry name" value="C2 domain (Calcium/lipid-binding domain, CaLB)"/>
    <property type="match status" value="1"/>
</dbReference>
<dbReference type="Gene3D" id="3.40.50.1820">
    <property type="entry name" value="alpha/beta hydrolase"/>
    <property type="match status" value="1"/>
</dbReference>
<proteinExistence type="predicted"/>
<protein>
    <submittedName>
        <fullName evidence="2">Lipase (Class 2) domain-containing protein</fullName>
    </submittedName>
</protein>
<dbReference type="InterPro" id="IPR029058">
    <property type="entry name" value="AB_hydrolase_fold"/>
</dbReference>
<dbReference type="PANTHER" id="PTHR32015:SF1">
    <property type="entry name" value="LIPASE"/>
    <property type="match status" value="1"/>
</dbReference>
<dbReference type="InterPro" id="IPR000008">
    <property type="entry name" value="C2_dom"/>
</dbReference>
<dbReference type="InterPro" id="IPR035892">
    <property type="entry name" value="C2_domain_sf"/>
</dbReference>
<gene>
    <name evidence="2" type="ORF">DdX_19672</name>
</gene>
<dbReference type="SMART" id="SM00239">
    <property type="entry name" value="C2"/>
    <property type="match status" value="1"/>
</dbReference>
<dbReference type="EMBL" id="JAKKPZ010000421">
    <property type="protein sequence ID" value="KAI1695263.1"/>
    <property type="molecule type" value="Genomic_DNA"/>
</dbReference>
<dbReference type="AlphaFoldDB" id="A0AAD4MMS0"/>